<keyword evidence="3" id="KW-1185">Reference proteome</keyword>
<dbReference type="Pfam" id="PF03676">
    <property type="entry name" value="PHAF1"/>
    <property type="match status" value="1"/>
</dbReference>
<dbReference type="GO" id="GO:0043001">
    <property type="term" value="P:Golgi to plasma membrane protein transport"/>
    <property type="evidence" value="ECO:0007669"/>
    <property type="project" value="TreeGrafter"/>
</dbReference>
<dbReference type="AlphaFoldDB" id="A0AAD4N5N3"/>
<reference evidence="2" key="1">
    <citation type="submission" date="2022-01" db="EMBL/GenBank/DDBJ databases">
        <title>Genome Sequence Resource for Two Populations of Ditylenchus destructor, the Migratory Endoparasitic Phytonematode.</title>
        <authorList>
            <person name="Zhang H."/>
            <person name="Lin R."/>
            <person name="Xie B."/>
        </authorList>
    </citation>
    <scope>NUCLEOTIDE SEQUENCE</scope>
    <source>
        <strain evidence="2">BazhouSP</strain>
    </source>
</reference>
<accession>A0AAD4N5N3</accession>
<comment type="similarity">
    <text evidence="1">Belongs to the PHAF1 family.</text>
</comment>
<evidence type="ECO:0000313" key="3">
    <source>
        <dbReference type="Proteomes" id="UP001201812"/>
    </source>
</evidence>
<dbReference type="PANTHER" id="PTHR13465">
    <property type="entry name" value="UPF0183 PROTEIN"/>
    <property type="match status" value="1"/>
</dbReference>
<name>A0AAD4N5N3_9BILA</name>
<dbReference type="EMBL" id="JAKKPZ010000008">
    <property type="protein sequence ID" value="KAI1718076.1"/>
    <property type="molecule type" value="Genomic_DNA"/>
</dbReference>
<dbReference type="PANTHER" id="PTHR13465:SF2">
    <property type="entry name" value="PHAGOSOME ASSEMBLY FACTOR 1"/>
    <property type="match status" value="1"/>
</dbReference>
<sequence>MAQRAGEDILFDCESRTVLKFVLHTNVPGHFDFGIYSRCNFSVHVDRNDIASPITIETDSKLEQFRSVFTNNACVNNEDDDEDVPENRTYNNSANYNRPVVLNKSSSASDGENPFGSTFCYGTDQVIVEVMDNSHIASVILYQTVTP</sequence>
<evidence type="ECO:0000313" key="2">
    <source>
        <dbReference type="EMBL" id="KAI1718076.1"/>
    </source>
</evidence>
<proteinExistence type="inferred from homology"/>
<dbReference type="Proteomes" id="UP001201812">
    <property type="component" value="Unassembled WGS sequence"/>
</dbReference>
<protein>
    <submittedName>
        <fullName evidence="2">PHAF1 protein</fullName>
    </submittedName>
</protein>
<dbReference type="InterPro" id="IPR039156">
    <property type="entry name" value="PHAF1/BROMI"/>
</dbReference>
<dbReference type="GO" id="GO:0005802">
    <property type="term" value="C:trans-Golgi network"/>
    <property type="evidence" value="ECO:0007669"/>
    <property type="project" value="TreeGrafter"/>
</dbReference>
<organism evidence="2 3">
    <name type="scientific">Ditylenchus destructor</name>
    <dbReference type="NCBI Taxonomy" id="166010"/>
    <lineage>
        <taxon>Eukaryota</taxon>
        <taxon>Metazoa</taxon>
        <taxon>Ecdysozoa</taxon>
        <taxon>Nematoda</taxon>
        <taxon>Chromadorea</taxon>
        <taxon>Rhabditida</taxon>
        <taxon>Tylenchina</taxon>
        <taxon>Tylenchomorpha</taxon>
        <taxon>Sphaerularioidea</taxon>
        <taxon>Anguinidae</taxon>
        <taxon>Anguininae</taxon>
        <taxon>Ditylenchus</taxon>
    </lineage>
</organism>
<gene>
    <name evidence="2" type="ORF">DdX_06490</name>
</gene>
<dbReference type="InterPro" id="IPR005373">
    <property type="entry name" value="PHAF1"/>
</dbReference>
<comment type="caution">
    <text evidence="2">The sequence shown here is derived from an EMBL/GenBank/DDBJ whole genome shotgun (WGS) entry which is preliminary data.</text>
</comment>
<evidence type="ECO:0000256" key="1">
    <source>
        <dbReference type="ARBA" id="ARBA00024339"/>
    </source>
</evidence>